<dbReference type="InterPro" id="IPR036047">
    <property type="entry name" value="F-box-like_dom_sf"/>
</dbReference>
<comment type="caution">
    <text evidence="1">The sequence shown here is derived from an EMBL/GenBank/DDBJ whole genome shotgun (WGS) entry which is preliminary data.</text>
</comment>
<name>A0AAD6ZI24_9AGAR</name>
<protein>
    <recommendedName>
        <fullName evidence="3">F-box domain-containing protein</fullName>
    </recommendedName>
</protein>
<dbReference type="SUPFAM" id="SSF81383">
    <property type="entry name" value="F-box domain"/>
    <property type="match status" value="1"/>
</dbReference>
<sequence>MTAGQFVTHDLVRRGHGLSQTSMPDSLEKLHEDILLRILVLTDIYTVLTLSQINSFFHAIASTKQLWVFLIRDLFLRGLIDIPSDEVFTLSTDELVAEVKRAVLGPRTWSSSSSTTPTLIRQFTVPLEVSRVAHASLLPGGRYIMVRLTKWFEVSESLECWNVSTGRFVWSWNRPDFGILEFAFDTRPGSKLTVALNIYRLSQAYSEVLILEVNLESGHSREITRFSGKHIYETQIAGDYLCCNCSWKNNTWLPLLVNHRTEQYQYIAIEECPTTPVLNLHLVPGHIVVINPQPVPISVRVYAISSLWRPLSEFNPQNMTHELALTPTALFPVVGGAPISRGIPHHRKERVFLVESLLRRHTYLLRGFDMVSLHQDPHVPNNITTISTQRLEFSEGRTSACTPVSTLVQSPFIGEVEAMNMYFSRAGYAVDGKSSSGNRVYVFQPEDCTARGIELDVGGHRAQHVFLGHNGGLVVLHESGAGIFYYD</sequence>
<evidence type="ECO:0000313" key="1">
    <source>
        <dbReference type="EMBL" id="KAJ7322890.1"/>
    </source>
</evidence>
<proteinExistence type="predicted"/>
<organism evidence="1 2">
    <name type="scientific">Mycena albidolilacea</name>
    <dbReference type="NCBI Taxonomy" id="1033008"/>
    <lineage>
        <taxon>Eukaryota</taxon>
        <taxon>Fungi</taxon>
        <taxon>Dikarya</taxon>
        <taxon>Basidiomycota</taxon>
        <taxon>Agaricomycotina</taxon>
        <taxon>Agaricomycetes</taxon>
        <taxon>Agaricomycetidae</taxon>
        <taxon>Agaricales</taxon>
        <taxon>Marasmiineae</taxon>
        <taxon>Mycenaceae</taxon>
        <taxon>Mycena</taxon>
    </lineage>
</organism>
<evidence type="ECO:0008006" key="3">
    <source>
        <dbReference type="Google" id="ProtNLM"/>
    </source>
</evidence>
<dbReference type="Proteomes" id="UP001218218">
    <property type="component" value="Unassembled WGS sequence"/>
</dbReference>
<reference evidence="1" key="1">
    <citation type="submission" date="2023-03" db="EMBL/GenBank/DDBJ databases">
        <title>Massive genome expansion in bonnet fungi (Mycena s.s.) driven by repeated elements and novel gene families across ecological guilds.</title>
        <authorList>
            <consortium name="Lawrence Berkeley National Laboratory"/>
            <person name="Harder C.B."/>
            <person name="Miyauchi S."/>
            <person name="Viragh M."/>
            <person name="Kuo A."/>
            <person name="Thoen E."/>
            <person name="Andreopoulos B."/>
            <person name="Lu D."/>
            <person name="Skrede I."/>
            <person name="Drula E."/>
            <person name="Henrissat B."/>
            <person name="Morin E."/>
            <person name="Kohler A."/>
            <person name="Barry K."/>
            <person name="LaButti K."/>
            <person name="Morin E."/>
            <person name="Salamov A."/>
            <person name="Lipzen A."/>
            <person name="Mereny Z."/>
            <person name="Hegedus B."/>
            <person name="Baldrian P."/>
            <person name="Stursova M."/>
            <person name="Weitz H."/>
            <person name="Taylor A."/>
            <person name="Grigoriev I.V."/>
            <person name="Nagy L.G."/>
            <person name="Martin F."/>
            <person name="Kauserud H."/>
        </authorList>
    </citation>
    <scope>NUCLEOTIDE SEQUENCE</scope>
    <source>
        <strain evidence="1">CBHHK002</strain>
    </source>
</reference>
<keyword evidence="2" id="KW-1185">Reference proteome</keyword>
<evidence type="ECO:0000313" key="2">
    <source>
        <dbReference type="Proteomes" id="UP001218218"/>
    </source>
</evidence>
<dbReference type="EMBL" id="JARIHO010000048">
    <property type="protein sequence ID" value="KAJ7322890.1"/>
    <property type="molecule type" value="Genomic_DNA"/>
</dbReference>
<dbReference type="AlphaFoldDB" id="A0AAD6ZI24"/>
<gene>
    <name evidence="1" type="ORF">DFH08DRAFT_1085574</name>
</gene>
<accession>A0AAD6ZI24</accession>